<dbReference type="AlphaFoldDB" id="A0A644ZGU0"/>
<organism evidence="2">
    <name type="scientific">bioreactor metagenome</name>
    <dbReference type="NCBI Taxonomy" id="1076179"/>
    <lineage>
        <taxon>unclassified sequences</taxon>
        <taxon>metagenomes</taxon>
        <taxon>ecological metagenomes</taxon>
    </lineage>
</organism>
<protein>
    <submittedName>
        <fullName evidence="2">Uncharacterized protein</fullName>
    </submittedName>
</protein>
<accession>A0A644ZGU0</accession>
<dbReference type="EMBL" id="VSSQ01008877">
    <property type="protein sequence ID" value="MPM40105.1"/>
    <property type="molecule type" value="Genomic_DNA"/>
</dbReference>
<name>A0A644ZGU0_9ZZZZ</name>
<feature type="region of interest" description="Disordered" evidence="1">
    <location>
        <begin position="63"/>
        <end position="163"/>
    </location>
</feature>
<evidence type="ECO:0000313" key="2">
    <source>
        <dbReference type="EMBL" id="MPM40105.1"/>
    </source>
</evidence>
<proteinExistence type="predicted"/>
<sequence>MKPPSPSPIRRMVNCSPVSPTVGGCSTMRGAAGAGWWARRSSTSWAMANCSAFSPSPVLVEIGNTRRPRSSRSARTRSTRSRASGTSILFSATSRGRSSSPPWACSSPSMTSRSVTGSRPGSKVAQSITWTIAAHRSMWRRKSSPSPLPSEAPSIRPGTSATV</sequence>
<feature type="compositionally biased region" description="Basic residues" evidence="1">
    <location>
        <begin position="66"/>
        <end position="80"/>
    </location>
</feature>
<feature type="compositionally biased region" description="Polar residues" evidence="1">
    <location>
        <begin position="88"/>
        <end position="97"/>
    </location>
</feature>
<feature type="compositionally biased region" description="Low complexity" evidence="1">
    <location>
        <begin position="98"/>
        <end position="109"/>
    </location>
</feature>
<dbReference type="PROSITE" id="PS51257">
    <property type="entry name" value="PROKAR_LIPOPROTEIN"/>
    <property type="match status" value="1"/>
</dbReference>
<gene>
    <name evidence="2" type="ORF">SDC9_86743</name>
</gene>
<evidence type="ECO:0000256" key="1">
    <source>
        <dbReference type="SAM" id="MobiDB-lite"/>
    </source>
</evidence>
<feature type="compositionally biased region" description="Polar residues" evidence="1">
    <location>
        <begin position="110"/>
        <end position="130"/>
    </location>
</feature>
<reference evidence="2" key="1">
    <citation type="submission" date="2019-08" db="EMBL/GenBank/DDBJ databases">
        <authorList>
            <person name="Kucharzyk K."/>
            <person name="Murdoch R.W."/>
            <person name="Higgins S."/>
            <person name="Loffler F."/>
        </authorList>
    </citation>
    <scope>NUCLEOTIDE SEQUENCE</scope>
</reference>
<comment type="caution">
    <text evidence="2">The sequence shown here is derived from an EMBL/GenBank/DDBJ whole genome shotgun (WGS) entry which is preliminary data.</text>
</comment>